<dbReference type="PANTHER" id="PTHR35038">
    <property type="entry name" value="DISSIMILATORY SULFITE REDUCTASE SIRA"/>
    <property type="match status" value="1"/>
</dbReference>
<evidence type="ECO:0000259" key="3">
    <source>
        <dbReference type="Pfam" id="PF22678"/>
    </source>
</evidence>
<evidence type="ECO:0000313" key="5">
    <source>
        <dbReference type="Proteomes" id="UP000295763"/>
    </source>
</evidence>
<evidence type="ECO:0000256" key="1">
    <source>
        <dbReference type="ARBA" id="ARBA00022729"/>
    </source>
</evidence>
<dbReference type="Pfam" id="PF22678">
    <property type="entry name" value="Cytochrom_c_NrfB-like"/>
    <property type="match status" value="1"/>
</dbReference>
<feature type="signal peptide" evidence="2">
    <location>
        <begin position="1"/>
        <end position="29"/>
    </location>
</feature>
<dbReference type="SUPFAM" id="SSF48695">
    <property type="entry name" value="Multiheme cytochromes"/>
    <property type="match status" value="1"/>
</dbReference>
<dbReference type="InterPro" id="IPR036280">
    <property type="entry name" value="Multihaem_cyt_sf"/>
</dbReference>
<dbReference type="Gene3D" id="1.10.1130.10">
    <property type="entry name" value="Flavocytochrome C3, Chain A"/>
    <property type="match status" value="1"/>
</dbReference>
<dbReference type="AlphaFoldDB" id="A0A4R2T2U6"/>
<evidence type="ECO:0000313" key="4">
    <source>
        <dbReference type="EMBL" id="TCP95536.1"/>
    </source>
</evidence>
<keyword evidence="1 2" id="KW-0732">Signal</keyword>
<dbReference type="InterPro" id="IPR053875">
    <property type="entry name" value="Cytochrom_c_NrfB-like_dom"/>
</dbReference>
<dbReference type="GO" id="GO:0016491">
    <property type="term" value="F:oxidoreductase activity"/>
    <property type="evidence" value="ECO:0007669"/>
    <property type="project" value="TreeGrafter"/>
</dbReference>
<dbReference type="InterPro" id="IPR017564">
    <property type="entry name" value="Cyt_c_NrfB"/>
</dbReference>
<dbReference type="Proteomes" id="UP000295763">
    <property type="component" value="Unassembled WGS sequence"/>
</dbReference>
<dbReference type="GO" id="GO:0042597">
    <property type="term" value="C:periplasmic space"/>
    <property type="evidence" value="ECO:0007669"/>
    <property type="project" value="InterPro"/>
</dbReference>
<dbReference type="NCBIfam" id="TIGR03146">
    <property type="entry name" value="cyt_nit_nrfB"/>
    <property type="match status" value="1"/>
</dbReference>
<name>A0A4R2T2U6_9PAST</name>
<dbReference type="OrthoDB" id="6398708at2"/>
<comment type="caution">
    <text evidence="4">The sequence shown here is derived from an EMBL/GenBank/DDBJ whole genome shotgun (WGS) entry which is preliminary data.</text>
</comment>
<reference evidence="4 5" key="1">
    <citation type="submission" date="2019-03" db="EMBL/GenBank/DDBJ databases">
        <title>Genomic Encyclopedia of Type Strains, Phase IV (KMG-IV): sequencing the most valuable type-strain genomes for metagenomic binning, comparative biology and taxonomic classification.</title>
        <authorList>
            <person name="Goeker M."/>
        </authorList>
    </citation>
    <scope>NUCLEOTIDE SEQUENCE [LARGE SCALE GENOMIC DNA]</scope>
    <source>
        <strain evidence="4 5">DSM 28404</strain>
    </source>
</reference>
<keyword evidence="5" id="KW-1185">Reference proteome</keyword>
<dbReference type="NCBIfam" id="NF008659">
    <property type="entry name" value="PRK11659.1"/>
    <property type="match status" value="1"/>
</dbReference>
<organism evidence="4 5">
    <name type="scientific">Cricetibacter osteomyelitidis</name>
    <dbReference type="NCBI Taxonomy" id="1521931"/>
    <lineage>
        <taxon>Bacteria</taxon>
        <taxon>Pseudomonadati</taxon>
        <taxon>Pseudomonadota</taxon>
        <taxon>Gammaproteobacteria</taxon>
        <taxon>Pasteurellales</taxon>
        <taxon>Pasteurellaceae</taxon>
        <taxon>Cricetibacter</taxon>
    </lineage>
</organism>
<proteinExistence type="predicted"/>
<feature type="domain" description="Cytochrome c-type protein NrfB-like" evidence="3">
    <location>
        <begin position="99"/>
        <end position="194"/>
    </location>
</feature>
<dbReference type="RefSeq" id="WP_131976102.1">
    <property type="nucleotide sequence ID" value="NZ_SLYB01000008.1"/>
</dbReference>
<dbReference type="GO" id="GO:0020037">
    <property type="term" value="F:heme binding"/>
    <property type="evidence" value="ECO:0007669"/>
    <property type="project" value="InterPro"/>
</dbReference>
<dbReference type="PANTHER" id="PTHR35038:SF5">
    <property type="entry name" value="CYTOCHROME C-TYPE PROTEIN NRFB"/>
    <property type="match status" value="1"/>
</dbReference>
<sequence>MSLNAIFKQSYKAIALVAGLFAVSFPALAETQTPMSNSNSSQLTYEPQLDNQRNPNEYCAKCHKFDNDADQQKGIFHAGKFHGIHLSKTNPSTGNPITCVSCHGNISEEHRRGAKDVMRFQTDIFSKEKPMYSVEQQNQVCFSCHKPEQLREKLWAHDVHAMKLPCAACHTLHPEKEAMKDLPKKQQVKLCVDCHGKQQALQAEKQAGSANPEQKDKK</sequence>
<gene>
    <name evidence="4" type="ORF">EDC44_10837</name>
</gene>
<protein>
    <submittedName>
        <fullName evidence="4">Respiratory nitrite reductase-specific menaquinol--cytochrome-c reductase complex subunit NrfB</fullName>
    </submittedName>
</protein>
<feature type="chain" id="PRO_5020525934" evidence="2">
    <location>
        <begin position="30"/>
        <end position="218"/>
    </location>
</feature>
<dbReference type="InterPro" id="IPR051829">
    <property type="entry name" value="Multiheme_Cytochr_ET"/>
</dbReference>
<accession>A0A4R2T2U6</accession>
<evidence type="ECO:0000256" key="2">
    <source>
        <dbReference type="SAM" id="SignalP"/>
    </source>
</evidence>
<dbReference type="EMBL" id="SLYB01000008">
    <property type="protein sequence ID" value="TCP95536.1"/>
    <property type="molecule type" value="Genomic_DNA"/>
</dbReference>
<dbReference type="Gene3D" id="3.90.10.10">
    <property type="entry name" value="Cytochrome C3"/>
    <property type="match status" value="1"/>
</dbReference>